<evidence type="ECO:0000313" key="6">
    <source>
        <dbReference type="Ensembl" id="ENSSOCP00000015822.1"/>
    </source>
</evidence>
<reference evidence="6" key="1">
    <citation type="submission" date="2025-08" db="UniProtKB">
        <authorList>
            <consortium name="Ensembl"/>
        </authorList>
    </citation>
    <scope>IDENTIFICATION</scope>
</reference>
<dbReference type="InterPro" id="IPR018061">
    <property type="entry name" value="Retropepsins"/>
</dbReference>
<dbReference type="Pfam" id="PF00077">
    <property type="entry name" value="RVP"/>
    <property type="match status" value="1"/>
</dbReference>
<dbReference type="PROSITE" id="PS50175">
    <property type="entry name" value="ASP_PROT_RETROV"/>
    <property type="match status" value="1"/>
</dbReference>
<dbReference type="PROSITE" id="PS50878">
    <property type="entry name" value="RT_POL"/>
    <property type="match status" value="1"/>
</dbReference>
<sequence>IELGNEEVECLVDTGATFSVLNTKDHELGDNMIKIIGAMGKAEQRPFFKPLKFKIGKQWVTHEFLYLLGAPKPLIGRDLLEKLEAEIKFKDGDVEVLIPETKYVQASIFLLQEDKEGEGEIPKEIEEAVIPLVWAGEVPGRSRIAEPVKIDVKPDSTPVRLKQYPLKIEARLGLLPLIQKFLKHGLIRECESKYNTPILPVKKADGKTYRMVQDLRAINQIVQDIHPVVANPYTLLTTLTDKQGWFSVLDLKDAFFCIPVAPESQDLFAFEWENPETGRKTQYTWTVLPQGFKNSPTIFGNQLTKELEGWQLENWEGGVLQYVDDILIVRETREECLQLTISLLNFLGMSGYRVLREKPRIAQETVMYLGFEIFKGHRQLSAERKRAICQLPEPRTL</sequence>
<dbReference type="AlphaFoldDB" id="A0A8D0FHG6"/>
<evidence type="ECO:0000256" key="2">
    <source>
        <dbReference type="ARBA" id="ARBA00012180"/>
    </source>
</evidence>
<keyword evidence="7" id="KW-1185">Reference proteome</keyword>
<dbReference type="GO" id="GO:0004523">
    <property type="term" value="F:RNA-DNA hybrid ribonuclease activity"/>
    <property type="evidence" value="ECO:0007669"/>
    <property type="project" value="UniProtKB-EC"/>
</dbReference>
<reference evidence="6" key="2">
    <citation type="submission" date="2025-09" db="UniProtKB">
        <authorList>
            <consortium name="Ensembl"/>
        </authorList>
    </citation>
    <scope>IDENTIFICATION</scope>
</reference>
<dbReference type="PROSITE" id="PS00141">
    <property type="entry name" value="ASP_PROTEASE"/>
    <property type="match status" value="1"/>
</dbReference>
<keyword evidence="3" id="KW-0378">Hydrolase</keyword>
<dbReference type="InterPro" id="IPR051320">
    <property type="entry name" value="Viral_Replic_Matur_Polypro"/>
</dbReference>
<dbReference type="Pfam" id="PF00078">
    <property type="entry name" value="RVT_1"/>
    <property type="match status" value="1"/>
</dbReference>
<evidence type="ECO:0000313" key="7">
    <source>
        <dbReference type="Proteomes" id="UP000694551"/>
    </source>
</evidence>
<dbReference type="InterPro" id="IPR021109">
    <property type="entry name" value="Peptidase_aspartic_dom_sf"/>
</dbReference>
<dbReference type="SUPFAM" id="SSF56672">
    <property type="entry name" value="DNA/RNA polymerases"/>
    <property type="match status" value="1"/>
</dbReference>
<evidence type="ECO:0000256" key="1">
    <source>
        <dbReference type="ARBA" id="ARBA00010879"/>
    </source>
</evidence>
<dbReference type="SUPFAM" id="SSF50630">
    <property type="entry name" value="Acid proteases"/>
    <property type="match status" value="1"/>
</dbReference>
<feature type="domain" description="Reverse transcriptase" evidence="5">
    <location>
        <begin position="182"/>
        <end position="373"/>
    </location>
</feature>
<dbReference type="Gene3D" id="3.30.70.270">
    <property type="match status" value="1"/>
</dbReference>
<dbReference type="GO" id="GO:0004190">
    <property type="term" value="F:aspartic-type endopeptidase activity"/>
    <property type="evidence" value="ECO:0007669"/>
    <property type="project" value="InterPro"/>
</dbReference>
<name>A0A8D0FHG6_STROC</name>
<dbReference type="InterPro" id="IPR043128">
    <property type="entry name" value="Rev_trsase/Diguanyl_cyclase"/>
</dbReference>
<evidence type="ECO:0000259" key="4">
    <source>
        <dbReference type="PROSITE" id="PS50175"/>
    </source>
</evidence>
<evidence type="ECO:0000259" key="5">
    <source>
        <dbReference type="PROSITE" id="PS50878"/>
    </source>
</evidence>
<dbReference type="GO" id="GO:0006508">
    <property type="term" value="P:proteolysis"/>
    <property type="evidence" value="ECO:0007669"/>
    <property type="project" value="InterPro"/>
</dbReference>
<comment type="similarity">
    <text evidence="1">Belongs to the beta type-B retroviral polymerase family. HERV class-II K(HML-2) pol subfamily.</text>
</comment>
<dbReference type="Gene3D" id="2.40.70.10">
    <property type="entry name" value="Acid Proteases"/>
    <property type="match status" value="1"/>
</dbReference>
<dbReference type="Proteomes" id="UP000694551">
    <property type="component" value="Unplaced"/>
</dbReference>
<dbReference type="InterPro" id="IPR001969">
    <property type="entry name" value="Aspartic_peptidase_AS"/>
</dbReference>
<dbReference type="Ensembl" id="ENSSOCT00000016220.1">
    <property type="protein sequence ID" value="ENSSOCP00000015822.1"/>
    <property type="gene ID" value="ENSSOCG00000011917.1"/>
</dbReference>
<accession>A0A8D0FHG6</accession>
<dbReference type="Gene3D" id="3.10.10.10">
    <property type="entry name" value="HIV Type 1 Reverse Transcriptase, subunit A, domain 1"/>
    <property type="match status" value="1"/>
</dbReference>
<feature type="domain" description="Peptidase A2" evidence="4">
    <location>
        <begin position="8"/>
        <end position="79"/>
    </location>
</feature>
<dbReference type="PANTHER" id="PTHR33064:SF36">
    <property type="entry name" value="CCHC-TYPE DOMAIN-CONTAINING PROTEIN"/>
    <property type="match status" value="1"/>
</dbReference>
<dbReference type="InterPro" id="IPR000477">
    <property type="entry name" value="RT_dom"/>
</dbReference>
<dbReference type="EC" id="3.1.26.4" evidence="2"/>
<evidence type="ECO:0000256" key="3">
    <source>
        <dbReference type="ARBA" id="ARBA00022801"/>
    </source>
</evidence>
<organism evidence="6 7">
    <name type="scientific">Strix occidentalis caurina</name>
    <name type="common">northern spotted owl</name>
    <dbReference type="NCBI Taxonomy" id="311401"/>
    <lineage>
        <taxon>Eukaryota</taxon>
        <taxon>Metazoa</taxon>
        <taxon>Chordata</taxon>
        <taxon>Craniata</taxon>
        <taxon>Vertebrata</taxon>
        <taxon>Euteleostomi</taxon>
        <taxon>Archelosauria</taxon>
        <taxon>Archosauria</taxon>
        <taxon>Dinosauria</taxon>
        <taxon>Saurischia</taxon>
        <taxon>Theropoda</taxon>
        <taxon>Coelurosauria</taxon>
        <taxon>Aves</taxon>
        <taxon>Neognathae</taxon>
        <taxon>Neoaves</taxon>
        <taxon>Telluraves</taxon>
        <taxon>Strigiformes</taxon>
        <taxon>Strigidae</taxon>
        <taxon>Strix</taxon>
    </lineage>
</organism>
<protein>
    <recommendedName>
        <fullName evidence="2">ribonuclease H</fullName>
        <ecNumber evidence="2">3.1.26.4</ecNumber>
    </recommendedName>
</protein>
<dbReference type="InterPro" id="IPR001995">
    <property type="entry name" value="Peptidase_A2_cat"/>
</dbReference>
<dbReference type="InterPro" id="IPR043502">
    <property type="entry name" value="DNA/RNA_pol_sf"/>
</dbReference>
<dbReference type="PANTHER" id="PTHR33064">
    <property type="entry name" value="POL PROTEIN"/>
    <property type="match status" value="1"/>
</dbReference>
<proteinExistence type="inferred from homology"/>